<accession>A0A024UYL9</accession>
<evidence type="ECO:0000313" key="2">
    <source>
        <dbReference type="EMBL" id="ETW15095.1"/>
    </source>
</evidence>
<dbReference type="EMBL" id="KI925292">
    <property type="protein sequence ID" value="ETW15095.1"/>
    <property type="molecule type" value="Genomic_DNA"/>
</dbReference>
<gene>
    <name evidence="2" type="ORF">PFFVO_05992</name>
</gene>
<keyword evidence="1" id="KW-0175">Coiled coil</keyword>
<proteinExistence type="predicted"/>
<protein>
    <submittedName>
        <fullName evidence="2">Uncharacterized protein</fullName>
    </submittedName>
</protein>
<dbReference type="AlphaFoldDB" id="A0A024UYL9"/>
<feature type="coiled-coil region" evidence="1">
    <location>
        <begin position="17"/>
        <end position="44"/>
    </location>
</feature>
<reference evidence="2 3" key="2">
    <citation type="submission" date="2013-02" db="EMBL/GenBank/DDBJ databases">
        <title>The Genome Sequence of Plasmodium falciparum Vietnam Oak-Knoll (FVO).</title>
        <authorList>
            <consortium name="The Broad Institute Genome Sequencing Platform"/>
            <consortium name="The Broad Institute Genome Sequencing Center for Infectious Disease"/>
            <person name="Neafsey D."/>
            <person name="Cheeseman I."/>
            <person name="Volkman S."/>
            <person name="Adams J."/>
            <person name="Walker B."/>
            <person name="Young S.K."/>
            <person name="Zeng Q."/>
            <person name="Gargeya S."/>
            <person name="Fitzgerald M."/>
            <person name="Haas B."/>
            <person name="Abouelleil A."/>
            <person name="Alvarado L."/>
            <person name="Arachchi H.M."/>
            <person name="Berlin A.M."/>
            <person name="Chapman S.B."/>
            <person name="Dewar J."/>
            <person name="Goldberg J."/>
            <person name="Griggs A."/>
            <person name="Gujja S."/>
            <person name="Hansen M."/>
            <person name="Howarth C."/>
            <person name="Imamovic A."/>
            <person name="Larimer J."/>
            <person name="McCowan C."/>
            <person name="Murphy C."/>
            <person name="Neiman D."/>
            <person name="Pearson M."/>
            <person name="Priest M."/>
            <person name="Roberts A."/>
            <person name="Saif S."/>
            <person name="Shea T."/>
            <person name="Sisk P."/>
            <person name="Sykes S."/>
            <person name="Wortman J."/>
            <person name="Nusbaum C."/>
            <person name="Birren B."/>
        </authorList>
    </citation>
    <scope>NUCLEOTIDE SEQUENCE [LARGE SCALE GENOMIC DNA]</scope>
    <source>
        <strain evidence="3">Vietnam Oak-Knoll (FVO)</strain>
    </source>
</reference>
<reference evidence="2 3" key="1">
    <citation type="submission" date="2013-02" db="EMBL/GenBank/DDBJ databases">
        <title>The Genome Annotation of Plasmodium falciparum Vietnam Oak-Knoll (FVO).</title>
        <authorList>
            <consortium name="The Broad Institute Genome Sequencing Platform"/>
            <consortium name="The Broad Institute Genome Sequencing Center for Infectious Disease"/>
            <person name="Neafsey D."/>
            <person name="Hoffman S."/>
            <person name="Volkman S."/>
            <person name="Rosenthal P."/>
            <person name="Walker B."/>
            <person name="Young S.K."/>
            <person name="Zeng Q."/>
            <person name="Gargeya S."/>
            <person name="Fitzgerald M."/>
            <person name="Haas B."/>
            <person name="Abouelleil A."/>
            <person name="Allen A.W."/>
            <person name="Alvarado L."/>
            <person name="Arachchi H.M."/>
            <person name="Berlin A.M."/>
            <person name="Chapman S.B."/>
            <person name="Gainer-Dewar J."/>
            <person name="Goldberg J."/>
            <person name="Griggs A."/>
            <person name="Gujja S."/>
            <person name="Hansen M."/>
            <person name="Howarth C."/>
            <person name="Imamovic A."/>
            <person name="Ireland A."/>
            <person name="Larimer J."/>
            <person name="McCowan C."/>
            <person name="Murphy C."/>
            <person name="Pearson M."/>
            <person name="Poon T.W."/>
            <person name="Priest M."/>
            <person name="Roberts A."/>
            <person name="Saif S."/>
            <person name="Shea T."/>
            <person name="Sisk P."/>
            <person name="Sykes S."/>
            <person name="Wortman J."/>
            <person name="Nusbaum C."/>
            <person name="Birren B."/>
        </authorList>
    </citation>
    <scope>NUCLEOTIDE SEQUENCE [LARGE SCALE GENOMIC DNA]</scope>
    <source>
        <strain evidence="3">Vietnam Oak-Knoll (FVO)</strain>
    </source>
</reference>
<evidence type="ECO:0000256" key="1">
    <source>
        <dbReference type="SAM" id="Coils"/>
    </source>
</evidence>
<dbReference type="Proteomes" id="UP000030690">
    <property type="component" value="Unassembled WGS sequence"/>
</dbReference>
<organism evidence="2 3">
    <name type="scientific">Plasmodium falciparum Vietnam Oak-Knoll</name>
    <name type="common">FVO</name>
    <dbReference type="NCBI Taxonomy" id="1036723"/>
    <lineage>
        <taxon>Eukaryota</taxon>
        <taxon>Sar</taxon>
        <taxon>Alveolata</taxon>
        <taxon>Apicomplexa</taxon>
        <taxon>Aconoidasida</taxon>
        <taxon>Haemosporida</taxon>
        <taxon>Plasmodiidae</taxon>
        <taxon>Plasmodium</taxon>
        <taxon>Plasmodium (Laverania)</taxon>
    </lineage>
</organism>
<sequence>MEKVLQIFVIRKNIHVKKRVKNTNRMLKKNMKNLRDKLIDLFKKQEIKIQIKNIVDMNINQIFNLSRGMII</sequence>
<name>A0A024UYL9_PLAFA</name>
<evidence type="ECO:0000313" key="3">
    <source>
        <dbReference type="Proteomes" id="UP000030690"/>
    </source>
</evidence>